<feature type="chain" id="PRO_5047133348" evidence="10">
    <location>
        <begin position="20"/>
        <end position="390"/>
    </location>
</feature>
<dbReference type="PROSITE" id="PS00123">
    <property type="entry name" value="ALKALINE_PHOSPHATASE"/>
    <property type="match status" value="1"/>
</dbReference>
<keyword evidence="10" id="KW-0732">Signal</keyword>
<dbReference type="InterPro" id="IPR018299">
    <property type="entry name" value="Alkaline_phosphatase_AS"/>
</dbReference>
<evidence type="ECO:0000256" key="2">
    <source>
        <dbReference type="ARBA" id="ARBA00001947"/>
    </source>
</evidence>
<comment type="caution">
    <text evidence="11">The sequence shown here is derived from an EMBL/GenBank/DDBJ whole genome shotgun (WGS) entry which is preliminary data.</text>
</comment>
<dbReference type="EMBL" id="JAGUCO010000020">
    <property type="protein sequence ID" value="MBS2100225.1"/>
    <property type="molecule type" value="Genomic_DNA"/>
</dbReference>
<accession>A0ABS5JZ81</accession>
<protein>
    <submittedName>
        <fullName evidence="11">Alkaline phosphatase</fullName>
    </submittedName>
</protein>
<dbReference type="Proteomes" id="UP000708576">
    <property type="component" value="Unassembled WGS sequence"/>
</dbReference>
<keyword evidence="4" id="KW-0597">Phosphoprotein</keyword>
<organism evidence="11 12">
    <name type="scientific">Carboxylicivirga linearis</name>
    <dbReference type="NCBI Taxonomy" id="1628157"/>
    <lineage>
        <taxon>Bacteria</taxon>
        <taxon>Pseudomonadati</taxon>
        <taxon>Bacteroidota</taxon>
        <taxon>Bacteroidia</taxon>
        <taxon>Marinilabiliales</taxon>
        <taxon>Marinilabiliaceae</taxon>
        <taxon>Carboxylicivirga</taxon>
    </lineage>
</organism>
<dbReference type="SMART" id="SM00098">
    <property type="entry name" value="alkPPc"/>
    <property type="match status" value="1"/>
</dbReference>
<gene>
    <name evidence="11" type="ORF">KEM10_18205</name>
</gene>
<comment type="cofactor">
    <cofactor evidence="2">
        <name>Zn(2+)</name>
        <dbReference type="ChEBI" id="CHEBI:29105"/>
    </cofactor>
</comment>
<sequence>MKKNSLILALLLITAGISAQEEYKDIKNEKFEYTAEQQHEVVQFDIDDVRFKRKPKNIILFIGDGMGAAQVFAGITANGGELNIQNMPFVGFSKTQSADNYVTDSAAGGTALSSGKKTTNGTIGLDAYGNKATTILEYAERNEKATGLVSTSAITHATPASFIAHQPSRNMYEQIAGDFMNTDIDLFIGGGADFFMKRVDGRDLLQELRDKGYRTAYNMQEIEPVTEGKLAVLTAVGHNAGYRDRGDMLTEATTKAIEVLSNADSKGFFLMVEGSQIDWGGHQNDASYNTGEVLDMDKAVGEAIKFAINDRRTLIIVTADHETGGMSVNEGDMSIGYIKAAYTTGDHTGIMVPVFAIGPGAEEFTGIYENTEIFEKMYKLFKFKEKDKDQ</sequence>
<dbReference type="CDD" id="cd16012">
    <property type="entry name" value="ALP"/>
    <property type="match status" value="1"/>
</dbReference>
<keyword evidence="6" id="KW-0378">Hydrolase</keyword>
<dbReference type="PRINTS" id="PR00113">
    <property type="entry name" value="ALKPHPHTASE"/>
</dbReference>
<evidence type="ECO:0000256" key="9">
    <source>
        <dbReference type="RuleBase" id="RU003946"/>
    </source>
</evidence>
<reference evidence="11 12" key="1">
    <citation type="journal article" date="2015" name="Int. J. Syst. Evol. Microbiol.">
        <title>Carboxylicivirga linearis sp. nov., isolated from a sea cucumber culture pond.</title>
        <authorList>
            <person name="Wang F.Q."/>
            <person name="Zhou Y.X."/>
            <person name="Lin X.Z."/>
            <person name="Chen G.J."/>
            <person name="Du Z.J."/>
        </authorList>
    </citation>
    <scope>NUCLEOTIDE SEQUENCE [LARGE SCALE GENOMIC DNA]</scope>
    <source>
        <strain evidence="11 12">FB218</strain>
    </source>
</reference>
<evidence type="ECO:0000256" key="7">
    <source>
        <dbReference type="ARBA" id="ARBA00022833"/>
    </source>
</evidence>
<name>A0ABS5JZ81_9BACT</name>
<evidence type="ECO:0000313" key="11">
    <source>
        <dbReference type="EMBL" id="MBS2100225.1"/>
    </source>
</evidence>
<evidence type="ECO:0000256" key="4">
    <source>
        <dbReference type="ARBA" id="ARBA00022553"/>
    </source>
</evidence>
<dbReference type="PANTHER" id="PTHR11596:SF5">
    <property type="entry name" value="ALKALINE PHOSPHATASE"/>
    <property type="match status" value="1"/>
</dbReference>
<evidence type="ECO:0000256" key="8">
    <source>
        <dbReference type="ARBA" id="ARBA00022842"/>
    </source>
</evidence>
<dbReference type="InterPro" id="IPR017850">
    <property type="entry name" value="Alkaline_phosphatase_core_sf"/>
</dbReference>
<feature type="signal peptide" evidence="10">
    <location>
        <begin position="1"/>
        <end position="19"/>
    </location>
</feature>
<evidence type="ECO:0000313" key="12">
    <source>
        <dbReference type="Proteomes" id="UP000708576"/>
    </source>
</evidence>
<dbReference type="SUPFAM" id="SSF53649">
    <property type="entry name" value="Alkaline phosphatase-like"/>
    <property type="match status" value="1"/>
</dbReference>
<comment type="similarity">
    <text evidence="3 9">Belongs to the alkaline phosphatase family.</text>
</comment>
<dbReference type="InterPro" id="IPR001952">
    <property type="entry name" value="Alkaline_phosphatase"/>
</dbReference>
<comment type="cofactor">
    <cofactor evidence="1">
        <name>Mg(2+)</name>
        <dbReference type="ChEBI" id="CHEBI:18420"/>
    </cofactor>
</comment>
<keyword evidence="8" id="KW-0460">Magnesium</keyword>
<evidence type="ECO:0000256" key="10">
    <source>
        <dbReference type="SAM" id="SignalP"/>
    </source>
</evidence>
<evidence type="ECO:0000256" key="5">
    <source>
        <dbReference type="ARBA" id="ARBA00022723"/>
    </source>
</evidence>
<evidence type="ECO:0000256" key="6">
    <source>
        <dbReference type="ARBA" id="ARBA00022801"/>
    </source>
</evidence>
<proteinExistence type="inferred from homology"/>
<dbReference type="Gene3D" id="3.40.720.10">
    <property type="entry name" value="Alkaline Phosphatase, subunit A"/>
    <property type="match status" value="1"/>
</dbReference>
<evidence type="ECO:0000256" key="3">
    <source>
        <dbReference type="ARBA" id="ARBA00005984"/>
    </source>
</evidence>
<keyword evidence="12" id="KW-1185">Reference proteome</keyword>
<dbReference type="Pfam" id="PF00245">
    <property type="entry name" value="Alk_phosphatase"/>
    <property type="match status" value="1"/>
</dbReference>
<dbReference type="RefSeq" id="WP_212217665.1">
    <property type="nucleotide sequence ID" value="NZ_JAGUCO010000020.1"/>
</dbReference>
<keyword evidence="7" id="KW-0862">Zinc</keyword>
<dbReference type="PANTHER" id="PTHR11596">
    <property type="entry name" value="ALKALINE PHOSPHATASE"/>
    <property type="match status" value="1"/>
</dbReference>
<evidence type="ECO:0000256" key="1">
    <source>
        <dbReference type="ARBA" id="ARBA00001946"/>
    </source>
</evidence>
<keyword evidence="5" id="KW-0479">Metal-binding</keyword>